<proteinExistence type="inferred from homology"/>
<evidence type="ECO:0000256" key="1">
    <source>
        <dbReference type="ARBA" id="ARBA00010333"/>
    </source>
</evidence>
<organism evidence="5 6">
    <name type="scientific">Legionella impletisoli</name>
    <dbReference type="NCBI Taxonomy" id="343510"/>
    <lineage>
        <taxon>Bacteria</taxon>
        <taxon>Pseudomonadati</taxon>
        <taxon>Pseudomonadota</taxon>
        <taxon>Gammaproteobacteria</taxon>
        <taxon>Legionellales</taxon>
        <taxon>Legionellaceae</taxon>
        <taxon>Legionella</taxon>
    </lineage>
</organism>
<dbReference type="InterPro" id="IPR001638">
    <property type="entry name" value="Solute-binding_3/MltF_N"/>
</dbReference>
<accession>A0A917N919</accession>
<keyword evidence="6" id="KW-1185">Reference proteome</keyword>
<evidence type="ECO:0000313" key="6">
    <source>
        <dbReference type="Proteomes" id="UP000630149"/>
    </source>
</evidence>
<dbReference type="PANTHER" id="PTHR35936:SF19">
    <property type="entry name" value="AMINO-ACID-BINDING PROTEIN YXEM-RELATED"/>
    <property type="match status" value="1"/>
</dbReference>
<dbReference type="SMART" id="SM00062">
    <property type="entry name" value="PBPb"/>
    <property type="match status" value="1"/>
</dbReference>
<dbReference type="InterPro" id="IPR001320">
    <property type="entry name" value="Iontro_rcpt_C"/>
</dbReference>
<comment type="similarity">
    <text evidence="1">Belongs to the bacterial solute-binding protein 3 family.</text>
</comment>
<dbReference type="GO" id="GO:0015276">
    <property type="term" value="F:ligand-gated monoatomic ion channel activity"/>
    <property type="evidence" value="ECO:0007669"/>
    <property type="project" value="InterPro"/>
</dbReference>
<dbReference type="SMART" id="SM00079">
    <property type="entry name" value="PBPe"/>
    <property type="match status" value="1"/>
</dbReference>
<feature type="domain" description="Solute-binding protein family 3/N-terminal" evidence="3">
    <location>
        <begin position="22"/>
        <end position="243"/>
    </location>
</feature>
<evidence type="ECO:0000259" key="4">
    <source>
        <dbReference type="SMART" id="SM00079"/>
    </source>
</evidence>
<dbReference type="Pfam" id="PF00497">
    <property type="entry name" value="SBP_bac_3"/>
    <property type="match status" value="1"/>
</dbReference>
<evidence type="ECO:0000256" key="2">
    <source>
        <dbReference type="ARBA" id="ARBA00022729"/>
    </source>
</evidence>
<feature type="domain" description="Ionotropic glutamate receptor C-terminal" evidence="4">
    <location>
        <begin position="22"/>
        <end position="242"/>
    </location>
</feature>
<evidence type="ECO:0000313" key="5">
    <source>
        <dbReference type="EMBL" id="GGI79514.1"/>
    </source>
</evidence>
<dbReference type="Gene3D" id="3.40.190.10">
    <property type="entry name" value="Periplasmic binding protein-like II"/>
    <property type="match status" value="2"/>
</dbReference>
<dbReference type="AlphaFoldDB" id="A0A917N919"/>
<dbReference type="GO" id="GO:0016020">
    <property type="term" value="C:membrane"/>
    <property type="evidence" value="ECO:0007669"/>
    <property type="project" value="InterPro"/>
</dbReference>
<evidence type="ECO:0000259" key="3">
    <source>
        <dbReference type="SMART" id="SM00062"/>
    </source>
</evidence>
<reference evidence="5" key="2">
    <citation type="submission" date="2020-09" db="EMBL/GenBank/DDBJ databases">
        <authorList>
            <person name="Sun Q."/>
            <person name="Ohkuma M."/>
        </authorList>
    </citation>
    <scope>NUCLEOTIDE SEQUENCE</scope>
    <source>
        <strain evidence="5">JCM 13919</strain>
    </source>
</reference>
<gene>
    <name evidence="5" type="primary">artJ</name>
    <name evidence="5" type="ORF">GCM10007966_05060</name>
</gene>
<dbReference type="SUPFAM" id="SSF53850">
    <property type="entry name" value="Periplasmic binding protein-like II"/>
    <property type="match status" value="1"/>
</dbReference>
<sequence>MNYLKFIFIFWFIYIPLSFADQVKVGTLYFYPPFVMSLQEGFDIDLIQTLCRRTHHDCQLIPMDLNKLFSALDDGSIDIAIGGLVITEDRLNRFISTTPYLLSRGTFMVSKQSTIETLNDLDKKSVGVMKGGQDGGVFYNYLKAHYLGQFDVVSFNGIGDILNALSNNKISAAFVHESTALYWVQNGGGQFKIIGTPTLVGEGMGIFALPKNSDLINQFNQQLYELENDDYYLNLYQTYFSEEKT</sequence>
<dbReference type="PANTHER" id="PTHR35936">
    <property type="entry name" value="MEMBRANE-BOUND LYTIC MUREIN TRANSGLYCOSYLASE F"/>
    <property type="match status" value="1"/>
</dbReference>
<keyword evidence="2" id="KW-0732">Signal</keyword>
<reference evidence="5" key="1">
    <citation type="journal article" date="2014" name="Int. J. Syst. Evol. Microbiol.">
        <title>Complete genome sequence of Corynebacterium casei LMG S-19264T (=DSM 44701T), isolated from a smear-ripened cheese.</title>
        <authorList>
            <consortium name="US DOE Joint Genome Institute (JGI-PGF)"/>
            <person name="Walter F."/>
            <person name="Albersmeier A."/>
            <person name="Kalinowski J."/>
            <person name="Ruckert C."/>
        </authorList>
    </citation>
    <scope>NUCLEOTIDE SEQUENCE</scope>
    <source>
        <strain evidence="5">JCM 13919</strain>
    </source>
</reference>
<dbReference type="EMBL" id="BMOB01000002">
    <property type="protein sequence ID" value="GGI79514.1"/>
    <property type="molecule type" value="Genomic_DNA"/>
</dbReference>
<dbReference type="OrthoDB" id="5650375at2"/>
<dbReference type="RefSeq" id="WP_131775965.1">
    <property type="nucleotide sequence ID" value="NZ_BMOB01000002.1"/>
</dbReference>
<protein>
    <submittedName>
        <fullName evidence="5">Arginine ABC transporter substrate-binding protein</fullName>
    </submittedName>
</protein>
<comment type="caution">
    <text evidence="5">The sequence shown here is derived from an EMBL/GenBank/DDBJ whole genome shotgun (WGS) entry which is preliminary data.</text>
</comment>
<name>A0A917N919_9GAMM</name>
<dbReference type="Proteomes" id="UP000630149">
    <property type="component" value="Unassembled WGS sequence"/>
</dbReference>